<gene>
    <name evidence="2" type="ORF">G6045_32210</name>
</gene>
<dbReference type="Pfam" id="PF25232">
    <property type="entry name" value="DUF7848"/>
    <property type="match status" value="1"/>
</dbReference>
<protein>
    <recommendedName>
        <fullName evidence="1">DUF7848 domain-containing protein</fullName>
    </recommendedName>
</protein>
<proteinExistence type="predicted"/>
<reference evidence="2 3" key="1">
    <citation type="submission" date="2020-02" db="EMBL/GenBank/DDBJ databases">
        <title>Whole-genome analyses of novel actinobacteria.</title>
        <authorList>
            <person name="Sahin N."/>
            <person name="Tokatli A."/>
        </authorList>
    </citation>
    <scope>NUCLEOTIDE SEQUENCE [LARGE SCALE GENOMIC DNA]</scope>
    <source>
        <strain evidence="2 3">YC504</strain>
    </source>
</reference>
<sequence length="89" mass="9571">MSGQAIVRLATWTIGPDRTPGASRPIRHVECTTCDDQSPAVSVIDQATTDEWATRHAGATGHTGYRETVTAFLRVTTAPGHLLHKETST</sequence>
<dbReference type="AlphaFoldDB" id="A0A6G4XU37"/>
<organism evidence="2 3">
    <name type="scientific">Streptomyces mesophilus</name>
    <dbReference type="NCBI Taxonomy" id="1775132"/>
    <lineage>
        <taxon>Bacteria</taxon>
        <taxon>Bacillati</taxon>
        <taxon>Actinomycetota</taxon>
        <taxon>Actinomycetes</taxon>
        <taxon>Kitasatosporales</taxon>
        <taxon>Streptomycetaceae</taxon>
        <taxon>Streptomyces</taxon>
    </lineage>
</organism>
<dbReference type="InterPro" id="IPR057170">
    <property type="entry name" value="DUF7848"/>
</dbReference>
<evidence type="ECO:0000313" key="2">
    <source>
        <dbReference type="EMBL" id="NGO80290.1"/>
    </source>
</evidence>
<dbReference type="RefSeq" id="WP_165335718.1">
    <property type="nucleotide sequence ID" value="NZ_JAAKZW010000206.1"/>
</dbReference>
<dbReference type="Proteomes" id="UP000481109">
    <property type="component" value="Unassembled WGS sequence"/>
</dbReference>
<accession>A0A6G4XU37</accession>
<feature type="domain" description="DUF7848" evidence="1">
    <location>
        <begin position="1"/>
        <end position="79"/>
    </location>
</feature>
<name>A0A6G4XU37_9ACTN</name>
<comment type="caution">
    <text evidence="2">The sequence shown here is derived from an EMBL/GenBank/DDBJ whole genome shotgun (WGS) entry which is preliminary data.</text>
</comment>
<evidence type="ECO:0000313" key="3">
    <source>
        <dbReference type="Proteomes" id="UP000481109"/>
    </source>
</evidence>
<dbReference type="EMBL" id="JAAKZW010000206">
    <property type="protein sequence ID" value="NGO80290.1"/>
    <property type="molecule type" value="Genomic_DNA"/>
</dbReference>
<evidence type="ECO:0000259" key="1">
    <source>
        <dbReference type="Pfam" id="PF25232"/>
    </source>
</evidence>
<keyword evidence="3" id="KW-1185">Reference proteome</keyword>